<comment type="caution">
    <text evidence="1">The sequence shown here is derived from an EMBL/GenBank/DDBJ whole genome shotgun (WGS) entry which is preliminary data.</text>
</comment>
<evidence type="ECO:0008006" key="3">
    <source>
        <dbReference type="Google" id="ProtNLM"/>
    </source>
</evidence>
<reference evidence="1 2" key="1">
    <citation type="submission" date="2023-10" db="EMBL/GenBank/DDBJ databases">
        <title>Development of a sustainable strategy for remediation of hydrocarbon-contaminated territories based on the waste exchange concept.</title>
        <authorList>
            <person name="Krivoruchko A."/>
        </authorList>
    </citation>
    <scope>NUCLEOTIDE SEQUENCE [LARGE SCALE GENOMIC DNA]</scope>
    <source>
        <strain evidence="1 2">IEGM 1266</strain>
    </source>
</reference>
<gene>
    <name evidence="1" type="ORF">R3P94_21940</name>
</gene>
<evidence type="ECO:0000313" key="1">
    <source>
        <dbReference type="EMBL" id="MDV6309933.1"/>
    </source>
</evidence>
<organism evidence="1 2">
    <name type="scientific">Gordonia amicalis</name>
    <dbReference type="NCBI Taxonomy" id="89053"/>
    <lineage>
        <taxon>Bacteria</taxon>
        <taxon>Bacillati</taxon>
        <taxon>Actinomycetota</taxon>
        <taxon>Actinomycetes</taxon>
        <taxon>Mycobacteriales</taxon>
        <taxon>Gordoniaceae</taxon>
        <taxon>Gordonia</taxon>
    </lineage>
</organism>
<sequence>MMTTPNLEQIIADHRIEMAPGGYWNCHCGINVDEKGSHAAHVAAVIRDSGLTVIALPEADDADDDGSEWWVRKDSIVAEDGGVSLFAGSTEPMGADNAAELGAAILAAAQVAERNNHE</sequence>
<name>A0ABU4DJN2_9ACTN</name>
<dbReference type="RefSeq" id="WP_317505644.1">
    <property type="nucleotide sequence ID" value="NZ_JAWLKI010000038.1"/>
</dbReference>
<dbReference type="EMBL" id="JAWLKI010000038">
    <property type="protein sequence ID" value="MDV6309933.1"/>
    <property type="molecule type" value="Genomic_DNA"/>
</dbReference>
<dbReference type="Proteomes" id="UP001185779">
    <property type="component" value="Unassembled WGS sequence"/>
</dbReference>
<protein>
    <recommendedName>
        <fullName evidence="3">DUF2591 domain-containing protein</fullName>
    </recommendedName>
</protein>
<evidence type="ECO:0000313" key="2">
    <source>
        <dbReference type="Proteomes" id="UP001185779"/>
    </source>
</evidence>
<accession>A0ABU4DJN2</accession>
<proteinExistence type="predicted"/>
<keyword evidence="2" id="KW-1185">Reference proteome</keyword>